<protein>
    <submittedName>
        <fullName evidence="2">Uncharacterized protein</fullName>
    </submittedName>
</protein>
<keyword evidence="3" id="KW-1185">Reference proteome</keyword>
<evidence type="ECO:0000256" key="1">
    <source>
        <dbReference type="SAM" id="MobiDB-lite"/>
    </source>
</evidence>
<comment type="caution">
    <text evidence="2">The sequence shown here is derived from an EMBL/GenBank/DDBJ whole genome shotgun (WGS) entry which is preliminary data.</text>
</comment>
<dbReference type="EMBL" id="CAXKWB010016662">
    <property type="protein sequence ID" value="CAL4116794.1"/>
    <property type="molecule type" value="Genomic_DNA"/>
</dbReference>
<accession>A0AAV2R8R1</accession>
<dbReference type="Proteomes" id="UP001497623">
    <property type="component" value="Unassembled WGS sequence"/>
</dbReference>
<feature type="non-terminal residue" evidence="2">
    <location>
        <position position="1"/>
    </location>
</feature>
<proteinExistence type="predicted"/>
<evidence type="ECO:0000313" key="3">
    <source>
        <dbReference type="Proteomes" id="UP001497623"/>
    </source>
</evidence>
<gene>
    <name evidence="2" type="ORF">MNOR_LOCUS21048</name>
</gene>
<feature type="compositionally biased region" description="Basic residues" evidence="1">
    <location>
        <begin position="149"/>
        <end position="159"/>
    </location>
</feature>
<feature type="compositionally biased region" description="Polar residues" evidence="1">
    <location>
        <begin position="58"/>
        <end position="72"/>
    </location>
</feature>
<organism evidence="2 3">
    <name type="scientific">Meganyctiphanes norvegica</name>
    <name type="common">Northern krill</name>
    <name type="synonym">Thysanopoda norvegica</name>
    <dbReference type="NCBI Taxonomy" id="48144"/>
    <lineage>
        <taxon>Eukaryota</taxon>
        <taxon>Metazoa</taxon>
        <taxon>Ecdysozoa</taxon>
        <taxon>Arthropoda</taxon>
        <taxon>Crustacea</taxon>
        <taxon>Multicrustacea</taxon>
        <taxon>Malacostraca</taxon>
        <taxon>Eumalacostraca</taxon>
        <taxon>Eucarida</taxon>
        <taxon>Euphausiacea</taxon>
        <taxon>Euphausiidae</taxon>
        <taxon>Meganyctiphanes</taxon>
    </lineage>
</organism>
<dbReference type="AlphaFoldDB" id="A0AAV2R8R1"/>
<feature type="region of interest" description="Disordered" evidence="1">
    <location>
        <begin position="56"/>
        <end position="163"/>
    </location>
</feature>
<name>A0AAV2R8R1_MEGNR</name>
<sequence length="188" mass="20657">TSFDLDSYQDNGTGNINDDLLDNVPFYDLDSNHSIVMLSLYMGVLNIAHSPVRPHNVMASTSSNPSQTQMTRTAAERKPRRKKVAKSPVSPHNVMASTSSNPSQTQMTRTAAGRKPRRKKVAKSPVSPHNVMASTSSNPSQTQMTRTAAGRKPRRKKVAKNVSVSDNTVQELCKRVQGSGKKLRLTLR</sequence>
<feature type="compositionally biased region" description="Basic residues" evidence="1">
    <location>
        <begin position="112"/>
        <end position="122"/>
    </location>
</feature>
<evidence type="ECO:0000313" key="2">
    <source>
        <dbReference type="EMBL" id="CAL4116794.1"/>
    </source>
</evidence>
<reference evidence="2 3" key="1">
    <citation type="submission" date="2024-05" db="EMBL/GenBank/DDBJ databases">
        <authorList>
            <person name="Wallberg A."/>
        </authorList>
    </citation>
    <scope>NUCLEOTIDE SEQUENCE [LARGE SCALE GENOMIC DNA]</scope>
</reference>
<feature type="compositionally biased region" description="Polar residues" evidence="1">
    <location>
        <begin position="132"/>
        <end position="146"/>
    </location>
</feature>
<feature type="compositionally biased region" description="Polar residues" evidence="1">
    <location>
        <begin position="95"/>
        <end position="109"/>
    </location>
</feature>